<dbReference type="Gene3D" id="3.50.4.10">
    <property type="entry name" value="Hepatocyte Growth Factor"/>
    <property type="match status" value="1"/>
</dbReference>
<keyword evidence="1" id="KW-0732">Signal</keyword>
<evidence type="ECO:0000256" key="1">
    <source>
        <dbReference type="SAM" id="SignalP"/>
    </source>
</evidence>
<reference evidence="2" key="1">
    <citation type="journal article" date="2014" name="Genome Biol. Evol.">
        <title>The secreted proteins of Achlya hypogyna and Thraustotheca clavata identify the ancestral oomycete secretome and reveal gene acquisitions by horizontal gene transfer.</title>
        <authorList>
            <person name="Misner I."/>
            <person name="Blouin N."/>
            <person name="Leonard G."/>
            <person name="Richards T.A."/>
            <person name="Lane C.E."/>
        </authorList>
    </citation>
    <scope>NUCLEOTIDE SEQUENCE</scope>
    <source>
        <strain evidence="2">ATCC 34112</strain>
    </source>
</reference>
<organism evidence="2">
    <name type="scientific">Thraustotheca clavata</name>
    <dbReference type="NCBI Taxonomy" id="74557"/>
    <lineage>
        <taxon>Eukaryota</taxon>
        <taxon>Sar</taxon>
        <taxon>Stramenopiles</taxon>
        <taxon>Oomycota</taxon>
        <taxon>Saprolegniomycetes</taxon>
        <taxon>Saprolegniales</taxon>
        <taxon>Achlyaceae</taxon>
        <taxon>Thraustotheca</taxon>
    </lineage>
</organism>
<feature type="chain" id="PRO_5002027304" evidence="1">
    <location>
        <begin position="20"/>
        <end position="731"/>
    </location>
</feature>
<protein>
    <submittedName>
        <fullName evidence="2">Secreted protein</fullName>
    </submittedName>
</protein>
<dbReference type="EMBL" id="KM038118">
    <property type="protein sequence ID" value="AIG55579.1"/>
    <property type="molecule type" value="Genomic_DNA"/>
</dbReference>
<sequence length="731" mass="82438">MRLAIVLLAANSSFGKWTATEENTFYIGNDIGITHRASSLDCQLDCANLRGCELYVWEPRDGGTCLLKSHKGVKAPYLGAEAAAMLQRPSPPYIVPSGELNTPIEYDMFGDSPLPRVPFHYVNSAQWNLEFPFALYNATFNASERVFDQEYNLSPESEIISPYASVESVAECAYITWTQKLQFFTYLSTPKLCVPHKFKRRKNGILMRHTMAGKNATMAYNSNLPLGFLSNSFKAESNEDCLKLCTAGVNGTCVGLTFVNNTCSTFAPRPAPSDVFAGWVRHSIAHIEDVMIRIAYMPGFALQGYKEREGPKKDSIYACGEWVEITQHILFHYDFSTKACSYFEPVEAPNKTIQLHYSSNELVQINGDLNEATMMSKVVVNDAKACDRLCIPEKDNCFATVFDAVSKSCVLHTPSMTKGRTLAWLAPRKLIDNLKDVTEAHFYGTAHQDDHELFMAQSVFHHMNSTKAKVVFIYTTAGDAGETNGWWEARELGTLAASKAWVESFGLFNSRVRTETIFLENHSIHKVTIGNAVHYFLRLTEDAVTGYLLGEAKVASPVDRPSESYHTYVEFRNVITAIMKRESNRMPVVTVATHEYEGFAPEDVGVDHELHEATGAMFEEIATKTPEFKNCVSRSFYCGYQRWLYPQNMDEVPRRLQRFAWGQVSTAIYDIHKHFYPVWLDHSQHLGRQYLSRTENVQGSRSANQLPELVRRANFFFLAPSLGLKIAIADK</sequence>
<proteinExistence type="predicted"/>
<dbReference type="AlphaFoldDB" id="A0A0A7CMD3"/>
<evidence type="ECO:0000313" key="2">
    <source>
        <dbReference type="EMBL" id="AIG55579.1"/>
    </source>
</evidence>
<accession>A0A0A7CMD3</accession>
<name>A0A0A7CMD3_9STRA</name>
<feature type="signal peptide" evidence="1">
    <location>
        <begin position="1"/>
        <end position="19"/>
    </location>
</feature>